<evidence type="ECO:0008006" key="3">
    <source>
        <dbReference type="Google" id="ProtNLM"/>
    </source>
</evidence>
<dbReference type="Proteomes" id="UP000242329">
    <property type="component" value="Unassembled WGS sequence"/>
</dbReference>
<accession>A0A1M5LM97</accession>
<evidence type="ECO:0000313" key="2">
    <source>
        <dbReference type="Proteomes" id="UP000242329"/>
    </source>
</evidence>
<dbReference type="AlphaFoldDB" id="A0A1M5LM97"/>
<gene>
    <name evidence="1" type="ORF">SAMN02745221_00705</name>
</gene>
<protein>
    <recommendedName>
        <fullName evidence="3">Flp pilus-assembly TadG-like N-terminal domain-containing protein</fullName>
    </recommendedName>
</protein>
<dbReference type="RefSeq" id="WP_073090107.1">
    <property type="nucleotide sequence ID" value="NZ_FQWY01000008.1"/>
</dbReference>
<reference evidence="2" key="1">
    <citation type="submission" date="2016-11" db="EMBL/GenBank/DDBJ databases">
        <authorList>
            <person name="Varghese N."/>
            <person name="Submissions S."/>
        </authorList>
    </citation>
    <scope>NUCLEOTIDE SEQUENCE [LARGE SCALE GENOMIC DNA]</scope>
    <source>
        <strain evidence="2">DSM 11003</strain>
    </source>
</reference>
<proteinExistence type="predicted"/>
<dbReference type="OrthoDB" id="1623336at2"/>
<dbReference type="STRING" id="1123382.SAMN02745221_00705"/>
<evidence type="ECO:0000313" key="1">
    <source>
        <dbReference type="EMBL" id="SHG66178.1"/>
    </source>
</evidence>
<sequence>MQKRRKTGLLAGEEGQVMVFLLLILLVLAIMGTAVLSGAEVEHKMALTDTRVKKAQNAADSGVEIVRDFFIRELKGTGELNQTRVNAIKNRAQDELINASPIMLPDGSRILIKKVDVSRLLSYGEVDLVVVGMMGKASRKVTATLSFNTLPVKAVHADKLRIVGTYYLVSDSVPWNIDGYGAGMNAYEAPRWPYVKETAYTIGYGDGNSNIGRKAFWWTDGRDELVLPLIGGTGLYKIHYAPYYRAQGKVLVDDPAEIWFNNWLDDPGPYRDNLFYPGLDLSQIGDIANPLKWGCVRHEPARDYSIFRSRHFVENTNFQSLSEKGLYRKPPEFTEEQLQKLREIAKKEAGNPQGNWAYINNGSNTLYIFALRKPYTFVELPAGEVLHISFGVPPGANIIDGIRSFFYTVISLFTKGVPGVMLVTPADVKISFSNDLFNMINELEMILGTIFPQVQEARYLFITPGSISITYGSPISNEDFNIYALAGRDVNIVCEEKPLNFFWSYNHGSFNAGNNVNIILKHEKDIIWGKNQTSTNDRTLKLRTDAKPVESFQERWNLIGIGRITAYKVENGT</sequence>
<name>A0A1M5LM97_9FIRM</name>
<organism evidence="1 2">
    <name type="scientific">Thermosyntropha lipolytica DSM 11003</name>
    <dbReference type="NCBI Taxonomy" id="1123382"/>
    <lineage>
        <taxon>Bacteria</taxon>
        <taxon>Bacillati</taxon>
        <taxon>Bacillota</taxon>
        <taxon>Clostridia</taxon>
        <taxon>Eubacteriales</taxon>
        <taxon>Syntrophomonadaceae</taxon>
        <taxon>Thermosyntropha</taxon>
    </lineage>
</organism>
<dbReference type="EMBL" id="FQWY01000008">
    <property type="protein sequence ID" value="SHG66178.1"/>
    <property type="molecule type" value="Genomic_DNA"/>
</dbReference>
<keyword evidence="2" id="KW-1185">Reference proteome</keyword>